<organism evidence="1 2">
    <name type="scientific">Magnetospirillum molischianum DSM 120</name>
    <dbReference type="NCBI Taxonomy" id="1150626"/>
    <lineage>
        <taxon>Bacteria</taxon>
        <taxon>Pseudomonadati</taxon>
        <taxon>Pseudomonadota</taxon>
        <taxon>Alphaproteobacteria</taxon>
        <taxon>Rhodospirillales</taxon>
        <taxon>Rhodospirillaceae</taxon>
        <taxon>Magnetospirillum</taxon>
    </lineage>
</organism>
<evidence type="ECO:0000313" key="1">
    <source>
        <dbReference type="EMBL" id="CCG40844.1"/>
    </source>
</evidence>
<dbReference type="AlphaFoldDB" id="H8FR56"/>
<keyword evidence="2" id="KW-1185">Reference proteome</keyword>
<protein>
    <submittedName>
        <fullName evidence="1">Uncharacterized protein</fullName>
    </submittedName>
</protein>
<comment type="caution">
    <text evidence="1">The sequence shown here is derived from an EMBL/GenBank/DDBJ whole genome shotgun (WGS) entry which is preliminary data.</text>
</comment>
<proteinExistence type="predicted"/>
<gene>
    <name evidence="1" type="ORF">PHAMO_210355</name>
</gene>
<reference evidence="1 2" key="1">
    <citation type="journal article" date="2012" name="J. Bacteriol.">
        <title>Draft Genome Sequence of the Purple Photosynthetic Bacterium Phaeospirillum molischianum DSM120, a Particularly Versatile Bacterium.</title>
        <authorList>
            <person name="Duquesne K."/>
            <person name="Prima V."/>
            <person name="Ji B."/>
            <person name="Rouy Z."/>
            <person name="Medigue C."/>
            <person name="Talla E."/>
            <person name="Sturgis J.N."/>
        </authorList>
    </citation>
    <scope>NUCLEOTIDE SEQUENCE [LARGE SCALE GENOMIC DNA]</scope>
    <source>
        <strain evidence="2">DSM120</strain>
    </source>
</reference>
<evidence type="ECO:0000313" key="2">
    <source>
        <dbReference type="Proteomes" id="UP000004169"/>
    </source>
</evidence>
<dbReference type="Proteomes" id="UP000004169">
    <property type="component" value="Unassembled WGS sequence"/>
</dbReference>
<accession>H8FR56</accession>
<name>H8FR56_MAGML</name>
<dbReference type="EMBL" id="CAHP01000014">
    <property type="protein sequence ID" value="CCG40844.1"/>
    <property type="molecule type" value="Genomic_DNA"/>
</dbReference>
<sequence length="25" mass="2953">MWSRIARLAQKISNTKISHKLNKDI</sequence>